<protein>
    <recommendedName>
        <fullName evidence="2">RecF/RecN/SMC N-terminal domain-containing protein</fullName>
    </recommendedName>
</protein>
<organism evidence="3 4">
    <name type="scientific">Candidatus Buchananbacteria bacterium RIFCSPHIGHO2_01_FULL_44_11</name>
    <dbReference type="NCBI Taxonomy" id="1797535"/>
    <lineage>
        <taxon>Bacteria</taxon>
        <taxon>Candidatus Buchananiibacteriota</taxon>
    </lineage>
</organism>
<name>A0A1G1Y241_9BACT</name>
<feature type="coiled-coil region" evidence="1">
    <location>
        <begin position="547"/>
        <end position="581"/>
    </location>
</feature>
<dbReference type="EMBL" id="MHIE01000010">
    <property type="protein sequence ID" value="OGY45896.1"/>
    <property type="molecule type" value="Genomic_DNA"/>
</dbReference>
<proteinExistence type="predicted"/>
<dbReference type="InterPro" id="IPR027417">
    <property type="entry name" value="P-loop_NTPase"/>
</dbReference>
<dbReference type="InterPro" id="IPR003395">
    <property type="entry name" value="RecF/RecN/SMC_N"/>
</dbReference>
<evidence type="ECO:0000313" key="4">
    <source>
        <dbReference type="Proteomes" id="UP000178240"/>
    </source>
</evidence>
<evidence type="ECO:0000256" key="1">
    <source>
        <dbReference type="SAM" id="Coils"/>
    </source>
</evidence>
<evidence type="ECO:0000259" key="2">
    <source>
        <dbReference type="Pfam" id="PF02463"/>
    </source>
</evidence>
<gene>
    <name evidence="3" type="ORF">A2744_00915</name>
</gene>
<feature type="domain" description="RecF/RecN/SMC N-terminal" evidence="2">
    <location>
        <begin position="49"/>
        <end position="773"/>
    </location>
</feature>
<comment type="caution">
    <text evidence="3">The sequence shown here is derived from an EMBL/GenBank/DDBJ whole genome shotgun (WGS) entry which is preliminary data.</text>
</comment>
<feature type="coiled-coil region" evidence="1">
    <location>
        <begin position="379"/>
        <end position="505"/>
    </location>
</feature>
<feature type="coiled-coil region" evidence="1">
    <location>
        <begin position="279"/>
        <end position="340"/>
    </location>
</feature>
<evidence type="ECO:0000313" key="3">
    <source>
        <dbReference type="EMBL" id="OGY45896.1"/>
    </source>
</evidence>
<dbReference type="AlphaFoldDB" id="A0A1G1Y241"/>
<reference evidence="3 4" key="1">
    <citation type="journal article" date="2016" name="Nat. Commun.">
        <title>Thousands of microbial genomes shed light on interconnected biogeochemical processes in an aquifer system.</title>
        <authorList>
            <person name="Anantharaman K."/>
            <person name="Brown C.T."/>
            <person name="Hug L.A."/>
            <person name="Sharon I."/>
            <person name="Castelle C.J."/>
            <person name="Probst A.J."/>
            <person name="Thomas B.C."/>
            <person name="Singh A."/>
            <person name="Wilkins M.J."/>
            <person name="Karaoz U."/>
            <person name="Brodie E.L."/>
            <person name="Williams K.H."/>
            <person name="Hubbard S.S."/>
            <person name="Banfield J.F."/>
        </authorList>
    </citation>
    <scope>NUCLEOTIDE SEQUENCE [LARGE SCALE GENOMIC DNA]</scope>
</reference>
<dbReference type="PANTHER" id="PTHR43977">
    <property type="entry name" value="STRUCTURAL MAINTENANCE OF CHROMOSOMES PROTEIN 3"/>
    <property type="match status" value="1"/>
</dbReference>
<keyword evidence="1" id="KW-0175">Coiled coil</keyword>
<sequence>MFLEKIEIQGFKSFAQKTVLEFPQPGLGCPLVPNGQAGKPADLPAGSCGIACIVGPNGSGKSNIVDSIRWVLGEQSLKSLRGKKSEDVIFSGSEKKVRLGMAYVGLHVNNQDGTMPIDYEQVVISRKLYRDGESEYRINKSRVRLQDVLLLLAKSNFGQKSYSIVSQGSIDQVIMANPNERKEYFDEAVGVKEFQLKRDGSINKLENAWNNLRQVDALLVEIKPRLNSLIRQVKRLERREKVEQELRQSQRQYYGWQWSDLDKKINTVSPQLKTAESEATKKNQAVRMIQDKLKALEKQDSRSKVFNELQQNYQKFLDEKNKLREEQLILQNQIELAKQRLVEKISPLPLPDIISKIKEIDRLHDQIVSNLAGASAVQLAQAKQDIQDLTKLIKGLLKQLENPAVSKSGAGAAVDPELVKDLESTTDDLSAIEKKVSQARQAVENFNQKEEEQKGELFSLQRDLYDQQNEFNALSGQASQLRVELAKLETHNQDLEKTVQEELGDLSWLKIYQPQKINELELYSNIQHLKHQLELIGGAEPGVAEEYQKVKERYDFLSNQAEDLRTSIKSLEKVITDLDDKIQVQFDTAFKNINQEFSKFFKILFGGGKAELVLIKEEQKEPAGLGAEVNSGEEITPLESAEDKSILDQLLQSEQSLSPKRFLKKRTGKVITGIDIIATPPGKKVSSINMLSGGERSLSSIALICAVISTNPSPFVILDEVDAALDELNSQRFSKILSELSHKTQFIVITHNRATMHQANILYGVSMGEDGISKLISLKLEEAQKIVRQ</sequence>
<dbReference type="SUPFAM" id="SSF52540">
    <property type="entry name" value="P-loop containing nucleoside triphosphate hydrolases"/>
    <property type="match status" value="1"/>
</dbReference>
<dbReference type="STRING" id="1797535.A2744_00915"/>
<dbReference type="Pfam" id="PF02463">
    <property type="entry name" value="SMC_N"/>
    <property type="match status" value="1"/>
</dbReference>
<accession>A0A1G1Y241</accession>
<dbReference type="Gene3D" id="3.40.50.300">
    <property type="entry name" value="P-loop containing nucleotide triphosphate hydrolases"/>
    <property type="match status" value="2"/>
</dbReference>
<dbReference type="Proteomes" id="UP000178240">
    <property type="component" value="Unassembled WGS sequence"/>
</dbReference>